<evidence type="ECO:0000256" key="2">
    <source>
        <dbReference type="ARBA" id="ARBA00022448"/>
    </source>
</evidence>
<dbReference type="Proteomes" id="UP000595254">
    <property type="component" value="Chromosome"/>
</dbReference>
<feature type="transmembrane region" description="Helical" evidence="7">
    <location>
        <begin position="191"/>
        <end position="220"/>
    </location>
</feature>
<dbReference type="PANTHER" id="PTHR43386">
    <property type="entry name" value="OLIGOPEPTIDE TRANSPORT SYSTEM PERMEASE PROTEIN APPC"/>
    <property type="match status" value="1"/>
</dbReference>
<keyword evidence="10" id="KW-1185">Reference proteome</keyword>
<organism evidence="9 10">
    <name type="scientific">Peribacillus psychrosaccharolyticus</name>
    <name type="common">Bacillus psychrosaccharolyticus</name>
    <dbReference type="NCBI Taxonomy" id="1407"/>
    <lineage>
        <taxon>Bacteria</taxon>
        <taxon>Bacillati</taxon>
        <taxon>Bacillota</taxon>
        <taxon>Bacilli</taxon>
        <taxon>Bacillales</taxon>
        <taxon>Bacillaceae</taxon>
        <taxon>Peribacillus</taxon>
    </lineage>
</organism>
<feature type="transmembrane region" description="Helical" evidence="7">
    <location>
        <begin position="240"/>
        <end position="263"/>
    </location>
</feature>
<proteinExistence type="inferred from homology"/>
<evidence type="ECO:0000313" key="10">
    <source>
        <dbReference type="Proteomes" id="UP000595254"/>
    </source>
</evidence>
<dbReference type="PANTHER" id="PTHR43386:SF1">
    <property type="entry name" value="D,D-DIPEPTIDE TRANSPORT SYSTEM PERMEASE PROTEIN DDPC-RELATED"/>
    <property type="match status" value="1"/>
</dbReference>
<evidence type="ECO:0000256" key="4">
    <source>
        <dbReference type="ARBA" id="ARBA00022692"/>
    </source>
</evidence>
<name>A0A974S119_PERPY</name>
<evidence type="ECO:0000313" key="9">
    <source>
        <dbReference type="EMBL" id="QQS99784.1"/>
    </source>
</evidence>
<dbReference type="Pfam" id="PF00528">
    <property type="entry name" value="BPD_transp_1"/>
    <property type="match status" value="1"/>
</dbReference>
<feature type="domain" description="ABC transmembrane type-1" evidence="8">
    <location>
        <begin position="74"/>
        <end position="263"/>
    </location>
</feature>
<evidence type="ECO:0000256" key="1">
    <source>
        <dbReference type="ARBA" id="ARBA00004651"/>
    </source>
</evidence>
<protein>
    <submittedName>
        <fullName evidence="9">ABC transporter permease</fullName>
    </submittedName>
</protein>
<comment type="similarity">
    <text evidence="7">Belongs to the binding-protein-dependent transport system permease family.</text>
</comment>
<dbReference type="AlphaFoldDB" id="A0A974S119"/>
<keyword evidence="6 7" id="KW-0472">Membrane</keyword>
<dbReference type="Pfam" id="PF12911">
    <property type="entry name" value="OppC_N"/>
    <property type="match status" value="1"/>
</dbReference>
<dbReference type="SUPFAM" id="SSF161098">
    <property type="entry name" value="MetI-like"/>
    <property type="match status" value="1"/>
</dbReference>
<keyword evidence="5 7" id="KW-1133">Transmembrane helix</keyword>
<evidence type="ECO:0000256" key="5">
    <source>
        <dbReference type="ARBA" id="ARBA00022989"/>
    </source>
</evidence>
<dbReference type="InterPro" id="IPR025966">
    <property type="entry name" value="OppC_N"/>
</dbReference>
<keyword evidence="2 7" id="KW-0813">Transport</keyword>
<dbReference type="InterPro" id="IPR050366">
    <property type="entry name" value="BP-dependent_transpt_permease"/>
</dbReference>
<dbReference type="PROSITE" id="PS50928">
    <property type="entry name" value="ABC_TM1"/>
    <property type="match status" value="1"/>
</dbReference>
<dbReference type="GO" id="GO:0005886">
    <property type="term" value="C:plasma membrane"/>
    <property type="evidence" value="ECO:0007669"/>
    <property type="project" value="UniProtKB-SubCell"/>
</dbReference>
<dbReference type="CDD" id="cd06261">
    <property type="entry name" value="TM_PBP2"/>
    <property type="match status" value="1"/>
</dbReference>
<sequence length="277" mass="29948">MKEFFVKLSHDKVGIMGFTGIFLVVIIGLFSPWIAPYSPEKMFTSHVMEGPSSQFLFGTDEFGRDILSRIILGTQVSLKVGLISVGIGASMGLLFGLISGYFQGKVDSIIMRVMDVLFAFPDILLALAIVAVLGPSLSNTMIAIGIVFTPVFTRTVRAAVISVKESEYITSAVAIGVSPVKIIMKHITPNILAPFIVQISLALSGAILTEAALSFLGLGIQPPNPSWGGMLDASRTYMEFAPWTILFPAAAIVFTIFCFNLFGDSLRDILDPKMRKS</sequence>
<evidence type="ECO:0000256" key="3">
    <source>
        <dbReference type="ARBA" id="ARBA00022475"/>
    </source>
</evidence>
<dbReference type="EMBL" id="CP068053">
    <property type="protein sequence ID" value="QQS99784.1"/>
    <property type="molecule type" value="Genomic_DNA"/>
</dbReference>
<reference evidence="9 10" key="1">
    <citation type="submission" date="2021-01" db="EMBL/GenBank/DDBJ databases">
        <title>FDA dAtabase for Regulatory Grade micrObial Sequences (FDA-ARGOS): Supporting development and validation of Infectious Disease Dx tests.</title>
        <authorList>
            <person name="Nelson B."/>
            <person name="Plummer A."/>
            <person name="Tallon L."/>
            <person name="Sadzewicz L."/>
            <person name="Zhao X."/>
            <person name="Boylan J."/>
            <person name="Ott S."/>
            <person name="Bowen H."/>
            <person name="Vavikolanu K."/>
            <person name="Mehta A."/>
            <person name="Aluvathingal J."/>
            <person name="Nadendla S."/>
            <person name="Myers T."/>
            <person name="Yan Y."/>
            <person name="Sichtig H."/>
        </authorList>
    </citation>
    <scope>NUCLEOTIDE SEQUENCE [LARGE SCALE GENOMIC DNA]</scope>
    <source>
        <strain evidence="9 10">FDAARGOS_1161</strain>
    </source>
</reference>
<feature type="transmembrane region" description="Helical" evidence="7">
    <location>
        <begin position="12"/>
        <end position="35"/>
    </location>
</feature>
<keyword evidence="4 7" id="KW-0812">Transmembrane</keyword>
<gene>
    <name evidence="9" type="ORF">I6J18_19690</name>
</gene>
<keyword evidence="3" id="KW-1003">Cell membrane</keyword>
<evidence type="ECO:0000256" key="6">
    <source>
        <dbReference type="ARBA" id="ARBA00023136"/>
    </source>
</evidence>
<comment type="subcellular location">
    <subcellularLocation>
        <location evidence="1 7">Cell membrane</location>
        <topology evidence="1 7">Multi-pass membrane protein</topology>
    </subcellularLocation>
</comment>
<feature type="transmembrane region" description="Helical" evidence="7">
    <location>
        <begin position="82"/>
        <end position="102"/>
    </location>
</feature>
<dbReference type="InterPro" id="IPR000515">
    <property type="entry name" value="MetI-like"/>
</dbReference>
<dbReference type="GO" id="GO:0055085">
    <property type="term" value="P:transmembrane transport"/>
    <property type="evidence" value="ECO:0007669"/>
    <property type="project" value="InterPro"/>
</dbReference>
<evidence type="ECO:0000259" key="8">
    <source>
        <dbReference type="PROSITE" id="PS50928"/>
    </source>
</evidence>
<dbReference type="RefSeq" id="WP_040373796.1">
    <property type="nucleotide sequence ID" value="NZ_CP068053.1"/>
</dbReference>
<dbReference type="Gene3D" id="1.10.3720.10">
    <property type="entry name" value="MetI-like"/>
    <property type="match status" value="1"/>
</dbReference>
<dbReference type="KEGG" id="ppsr:I6J18_19690"/>
<evidence type="ECO:0000256" key="7">
    <source>
        <dbReference type="RuleBase" id="RU363032"/>
    </source>
</evidence>
<dbReference type="InterPro" id="IPR035906">
    <property type="entry name" value="MetI-like_sf"/>
</dbReference>
<accession>A0A974S119</accession>